<keyword evidence="4 6" id="KW-1133">Transmembrane helix</keyword>
<keyword evidence="2 6" id="KW-0812">Transmembrane</keyword>
<keyword evidence="5 6" id="KW-0472">Membrane</keyword>
<evidence type="ECO:0000256" key="2">
    <source>
        <dbReference type="ARBA" id="ARBA00022692"/>
    </source>
</evidence>
<gene>
    <name evidence="8" type="ORF">FSAL1345_LOCUS816</name>
</gene>
<accession>A0A7S3IBG5</accession>
<evidence type="ECO:0000256" key="3">
    <source>
        <dbReference type="ARBA" id="ARBA00022824"/>
    </source>
</evidence>
<dbReference type="GO" id="GO:0005789">
    <property type="term" value="C:endoplasmic reticulum membrane"/>
    <property type="evidence" value="ECO:0007669"/>
    <property type="project" value="UniProtKB-SubCell"/>
</dbReference>
<dbReference type="InterPro" id="IPR003388">
    <property type="entry name" value="Reticulon"/>
</dbReference>
<dbReference type="Pfam" id="PF02453">
    <property type="entry name" value="Reticulon"/>
    <property type="match status" value="1"/>
</dbReference>
<proteinExistence type="predicted"/>
<sequence>MVEGWQKVVSVLRWDDPKLSTLAVSCLTSFFYLLAVQGYSLVGLVSWVLLVHLVVLYALQTLYPNKFPDDDYEFMSRELLEDLITYGYNSANSMIKAFLSPRSTEKFIQLLLGLVLFSFVSQLFSTEGFLWTLAVLSFVATPLYKMKSEEINSALEIANQQWTTIKNQAIDKIPKSSSA</sequence>
<feature type="transmembrane region" description="Helical" evidence="6">
    <location>
        <begin position="19"/>
        <end position="35"/>
    </location>
</feature>
<evidence type="ECO:0000313" key="8">
    <source>
        <dbReference type="EMBL" id="CAE0317547.1"/>
    </source>
</evidence>
<dbReference type="PROSITE" id="PS50845">
    <property type="entry name" value="RETICULON"/>
    <property type="match status" value="1"/>
</dbReference>
<evidence type="ECO:0000259" key="7">
    <source>
        <dbReference type="PROSITE" id="PS50845"/>
    </source>
</evidence>
<dbReference type="EMBL" id="HBIF01000952">
    <property type="protein sequence ID" value="CAE0317547.1"/>
    <property type="molecule type" value="Transcribed_RNA"/>
</dbReference>
<comment type="subcellular location">
    <subcellularLocation>
        <location evidence="1 6">Endoplasmic reticulum membrane</location>
        <topology evidence="1 6">Multi-pass membrane protein</topology>
    </subcellularLocation>
</comment>
<evidence type="ECO:0000256" key="1">
    <source>
        <dbReference type="ARBA" id="ARBA00004477"/>
    </source>
</evidence>
<name>A0A7S3IBG5_9CILI</name>
<keyword evidence="3 6" id="KW-0256">Endoplasmic reticulum</keyword>
<feature type="domain" description="Reticulon" evidence="7">
    <location>
        <begin position="8"/>
        <end position="179"/>
    </location>
</feature>
<protein>
    <recommendedName>
        <fullName evidence="6">Reticulon-like protein</fullName>
    </recommendedName>
</protein>
<feature type="transmembrane region" description="Helical" evidence="6">
    <location>
        <begin position="41"/>
        <end position="59"/>
    </location>
</feature>
<reference evidence="8" key="1">
    <citation type="submission" date="2021-01" db="EMBL/GenBank/DDBJ databases">
        <authorList>
            <person name="Corre E."/>
            <person name="Pelletier E."/>
            <person name="Niang G."/>
            <person name="Scheremetjew M."/>
            <person name="Finn R."/>
            <person name="Kale V."/>
            <person name="Holt S."/>
            <person name="Cochrane G."/>
            <person name="Meng A."/>
            <person name="Brown T."/>
            <person name="Cohen L."/>
        </authorList>
    </citation>
    <scope>NUCLEOTIDE SEQUENCE</scope>
</reference>
<evidence type="ECO:0000256" key="4">
    <source>
        <dbReference type="ARBA" id="ARBA00022989"/>
    </source>
</evidence>
<organism evidence="8">
    <name type="scientific">Fabrea salina</name>
    <dbReference type="NCBI Taxonomy" id="342563"/>
    <lineage>
        <taxon>Eukaryota</taxon>
        <taxon>Sar</taxon>
        <taxon>Alveolata</taxon>
        <taxon>Ciliophora</taxon>
        <taxon>Postciliodesmatophora</taxon>
        <taxon>Heterotrichea</taxon>
        <taxon>Heterotrichida</taxon>
        <taxon>Fabreidae</taxon>
        <taxon>Fabrea</taxon>
    </lineage>
</organism>
<dbReference type="AlphaFoldDB" id="A0A7S3IBG5"/>
<evidence type="ECO:0000256" key="5">
    <source>
        <dbReference type="ARBA" id="ARBA00023136"/>
    </source>
</evidence>
<evidence type="ECO:0000256" key="6">
    <source>
        <dbReference type="RuleBase" id="RU363132"/>
    </source>
</evidence>